<evidence type="ECO:0000259" key="8">
    <source>
        <dbReference type="SMART" id="SM01350"/>
    </source>
</evidence>
<comment type="pathway">
    <text evidence="1">Carbohydrate degradation; pentose phosphate pathway; D-ribulose 5-phosphate from D-glucose 6-phosphate (oxidative stage): step 3/3.</text>
</comment>
<evidence type="ECO:0000256" key="5">
    <source>
        <dbReference type="ARBA" id="ARBA00023064"/>
    </source>
</evidence>
<evidence type="ECO:0000313" key="10">
    <source>
        <dbReference type="Proteomes" id="UP001355207"/>
    </source>
</evidence>
<evidence type="ECO:0000256" key="7">
    <source>
        <dbReference type="PIRSR" id="PIRSR000109-1"/>
    </source>
</evidence>
<dbReference type="Proteomes" id="UP001355207">
    <property type="component" value="Chromosome 1"/>
</dbReference>
<feature type="domain" description="6-phosphogluconate dehydrogenase C-terminal" evidence="8">
    <location>
        <begin position="202"/>
        <end position="519"/>
    </location>
</feature>
<dbReference type="RefSeq" id="XP_066073165.1">
    <property type="nucleotide sequence ID" value="XM_066217068.1"/>
</dbReference>
<dbReference type="AlphaFoldDB" id="A0AAX4JLX5"/>
<dbReference type="SMART" id="SM01350">
    <property type="entry name" value="6PGD"/>
    <property type="match status" value="1"/>
</dbReference>
<dbReference type="Pfam" id="PF03446">
    <property type="entry name" value="NAD_binding_2"/>
    <property type="match status" value="1"/>
</dbReference>
<dbReference type="PANTHER" id="PTHR11811">
    <property type="entry name" value="6-PHOSPHOGLUCONATE DEHYDROGENASE"/>
    <property type="match status" value="1"/>
</dbReference>
<dbReference type="InterPro" id="IPR006183">
    <property type="entry name" value="Pgluconate_DH"/>
</dbReference>
<dbReference type="InterPro" id="IPR008927">
    <property type="entry name" value="6-PGluconate_DH-like_C_sf"/>
</dbReference>
<protein>
    <recommendedName>
        <fullName evidence="3">phosphogluconate dehydrogenase (NADP(+)-dependent, decarboxylating)</fullName>
        <ecNumber evidence="3">1.1.1.44</ecNumber>
    </recommendedName>
</protein>
<organism evidence="9 10">
    <name type="scientific">Kwoniella dendrophila CBS 6074</name>
    <dbReference type="NCBI Taxonomy" id="1295534"/>
    <lineage>
        <taxon>Eukaryota</taxon>
        <taxon>Fungi</taxon>
        <taxon>Dikarya</taxon>
        <taxon>Basidiomycota</taxon>
        <taxon>Agaricomycotina</taxon>
        <taxon>Tremellomycetes</taxon>
        <taxon>Tremellales</taxon>
        <taxon>Cryptococcaceae</taxon>
        <taxon>Kwoniella</taxon>
    </lineage>
</organism>
<dbReference type="Gene3D" id="1.10.1040.10">
    <property type="entry name" value="N-(1-d-carboxylethyl)-l-norvaline Dehydrogenase, domain 2"/>
    <property type="match status" value="1"/>
</dbReference>
<dbReference type="EC" id="1.1.1.44" evidence="3"/>
<reference evidence="9 10" key="1">
    <citation type="submission" date="2024-01" db="EMBL/GenBank/DDBJ databases">
        <title>Comparative genomics of Cryptococcus and Kwoniella reveals pathogenesis evolution and contrasting modes of karyotype evolution via chromosome fusion or intercentromeric recombination.</title>
        <authorList>
            <person name="Coelho M.A."/>
            <person name="David-Palma M."/>
            <person name="Shea T."/>
            <person name="Bowers K."/>
            <person name="McGinley-Smith S."/>
            <person name="Mohammad A.W."/>
            <person name="Gnirke A."/>
            <person name="Yurkov A.M."/>
            <person name="Nowrousian M."/>
            <person name="Sun S."/>
            <person name="Cuomo C.A."/>
            <person name="Heitman J."/>
        </authorList>
    </citation>
    <scope>NUCLEOTIDE SEQUENCE [LARGE SCALE GENOMIC DNA]</scope>
    <source>
        <strain evidence="9 10">CBS 6074</strain>
    </source>
</reference>
<evidence type="ECO:0000256" key="2">
    <source>
        <dbReference type="ARBA" id="ARBA00008419"/>
    </source>
</evidence>
<dbReference type="EMBL" id="CP144098">
    <property type="protein sequence ID" value="WWC86402.1"/>
    <property type="molecule type" value="Genomic_DNA"/>
</dbReference>
<evidence type="ECO:0000313" key="9">
    <source>
        <dbReference type="EMBL" id="WWC86402.1"/>
    </source>
</evidence>
<feature type="active site" description="Proton acceptor" evidence="7">
    <location>
        <position position="206"/>
    </location>
</feature>
<sequence>MADIDNEKVNDIEIGIVGSGSMGGGMTLLFSQNGSRVGCYDYEKEAVEKLMKEAKEDENVDENLVHGFTSLEKLVNAFPKASKDEKDKKPRIVVLSMPHGKGVDKIEDQILPLLEKGDIVVDGGNEWWAETEHRQAKAKDKGIQWVGMGVSGGYQSARHGPSMSPGCTKEAWEYLKPYLEKWAAKTPEGEPCVMHIGPGGSGHYVKMIHNGIEHAHLSILCEVRALLHYQLGLSNDEISNLFESWWKDGPLRGNFLIGIGFKGLRFKEGGGIEHAQDGIVEKIEDKVTQDVDLSEGTGTWSAKEIAERHVAAPAIAAAHQLRIISSDKQERSKVADNLNLPQPSKAKEAKLEKAEKDKLLDTVHTAVYGAILGAFIQGLDIITKASQDQKWNVELATCIKIWRQGCIIQSDAIAEFFLPLFEKFGPSEPLNILKSIPEIAKELAKTYDAQKKLYTIAIETDAVAPALGASLEYIKSINCRDLNTNFQELELDYFGHHNYDLKGKAEKGHEKGKYHTEFAKMPGV</sequence>
<dbReference type="GeneID" id="91091950"/>
<gene>
    <name evidence="9" type="ORF">L201_001278</name>
</gene>
<accession>A0AAX4JLX5</accession>
<keyword evidence="4" id="KW-0560">Oxidoreductase</keyword>
<dbReference type="GO" id="GO:0019521">
    <property type="term" value="P:D-gluconate metabolic process"/>
    <property type="evidence" value="ECO:0007669"/>
    <property type="project" value="UniProtKB-KW"/>
</dbReference>
<dbReference type="InterPro" id="IPR013328">
    <property type="entry name" value="6PGD_dom2"/>
</dbReference>
<dbReference type="PRINTS" id="PR00076">
    <property type="entry name" value="6PGDHDRGNASE"/>
</dbReference>
<name>A0AAX4JLX5_9TREE</name>
<dbReference type="PIRSF" id="PIRSF000109">
    <property type="entry name" value="6PGD"/>
    <property type="match status" value="1"/>
</dbReference>
<evidence type="ECO:0000256" key="3">
    <source>
        <dbReference type="ARBA" id="ARBA00013011"/>
    </source>
</evidence>
<comment type="similarity">
    <text evidence="2">Belongs to the 6-phosphogluconate dehydrogenase family.</text>
</comment>
<evidence type="ECO:0000256" key="6">
    <source>
        <dbReference type="ARBA" id="ARBA00023126"/>
    </source>
</evidence>
<feature type="active site" description="Proton donor" evidence="7">
    <location>
        <position position="213"/>
    </location>
</feature>
<dbReference type="InterPro" id="IPR036291">
    <property type="entry name" value="NAD(P)-bd_dom_sf"/>
</dbReference>
<dbReference type="Pfam" id="PF00393">
    <property type="entry name" value="6PGD"/>
    <property type="match status" value="1"/>
</dbReference>
<dbReference type="InterPro" id="IPR006113">
    <property type="entry name" value="6PGDH_Gnd/GntZ"/>
</dbReference>
<proteinExistence type="inferred from homology"/>
<keyword evidence="5" id="KW-0311">Gluconate utilization</keyword>
<dbReference type="SUPFAM" id="SSF51735">
    <property type="entry name" value="NAD(P)-binding Rossmann-fold domains"/>
    <property type="match status" value="1"/>
</dbReference>
<dbReference type="Gene3D" id="3.40.50.720">
    <property type="entry name" value="NAD(P)-binding Rossmann-like Domain"/>
    <property type="match status" value="1"/>
</dbReference>
<dbReference type="GO" id="GO:0004616">
    <property type="term" value="F:phosphogluconate dehydrogenase (decarboxylating) activity"/>
    <property type="evidence" value="ECO:0007669"/>
    <property type="project" value="UniProtKB-EC"/>
</dbReference>
<keyword evidence="10" id="KW-1185">Reference proteome</keyword>
<dbReference type="GO" id="GO:0006098">
    <property type="term" value="P:pentose-phosphate shunt"/>
    <property type="evidence" value="ECO:0007669"/>
    <property type="project" value="UniProtKB-KW"/>
</dbReference>
<keyword evidence="6" id="KW-0570">Pentose shunt</keyword>
<evidence type="ECO:0000256" key="1">
    <source>
        <dbReference type="ARBA" id="ARBA00004874"/>
    </source>
</evidence>
<dbReference type="SUPFAM" id="SSF48179">
    <property type="entry name" value="6-phosphogluconate dehydrogenase C-terminal domain-like"/>
    <property type="match status" value="1"/>
</dbReference>
<evidence type="ECO:0000256" key="4">
    <source>
        <dbReference type="ARBA" id="ARBA00023002"/>
    </source>
</evidence>
<dbReference type="InterPro" id="IPR006114">
    <property type="entry name" value="6PGDH_C"/>
</dbReference>
<dbReference type="InterPro" id="IPR006115">
    <property type="entry name" value="6PGDH_NADP-bd"/>
</dbReference>
<dbReference type="GO" id="GO:0050661">
    <property type="term" value="F:NADP binding"/>
    <property type="evidence" value="ECO:0007669"/>
    <property type="project" value="InterPro"/>
</dbReference>